<proteinExistence type="predicted"/>
<feature type="chain" id="PRO_5040843655" description="Bacterial Ig domain-containing protein" evidence="1">
    <location>
        <begin position="34"/>
        <end position="473"/>
    </location>
</feature>
<evidence type="ECO:0000256" key="1">
    <source>
        <dbReference type="SAM" id="SignalP"/>
    </source>
</evidence>
<dbReference type="InterPro" id="IPR041498">
    <property type="entry name" value="Big_6"/>
</dbReference>
<protein>
    <recommendedName>
        <fullName evidence="2">Bacterial Ig domain-containing protein</fullName>
    </recommendedName>
</protein>
<feature type="domain" description="Bacterial Ig" evidence="2">
    <location>
        <begin position="369"/>
        <end position="446"/>
    </location>
</feature>
<feature type="signal peptide" evidence="1">
    <location>
        <begin position="1"/>
        <end position="33"/>
    </location>
</feature>
<feature type="domain" description="Bacterial Ig" evidence="2">
    <location>
        <begin position="285"/>
        <end position="364"/>
    </location>
</feature>
<gene>
    <name evidence="3" type="ORF">CN899_29050</name>
</gene>
<organism evidence="3 4">
    <name type="scientific">Bacillus thuringiensis</name>
    <dbReference type="NCBI Taxonomy" id="1428"/>
    <lineage>
        <taxon>Bacteria</taxon>
        <taxon>Bacillati</taxon>
        <taxon>Bacillota</taxon>
        <taxon>Bacilli</taxon>
        <taxon>Bacillales</taxon>
        <taxon>Bacillaceae</taxon>
        <taxon>Bacillus</taxon>
        <taxon>Bacillus cereus group</taxon>
    </lineage>
</organism>
<dbReference type="Proteomes" id="UP000222944">
    <property type="component" value="Unassembled WGS sequence"/>
</dbReference>
<dbReference type="InterPro" id="IPR013783">
    <property type="entry name" value="Ig-like_fold"/>
</dbReference>
<evidence type="ECO:0000259" key="2">
    <source>
        <dbReference type="Pfam" id="PF17936"/>
    </source>
</evidence>
<keyword evidence="1" id="KW-0732">Signal</keyword>
<feature type="non-terminal residue" evidence="3">
    <location>
        <position position="473"/>
    </location>
</feature>
<dbReference type="Gene3D" id="2.60.40.10">
    <property type="entry name" value="Immunoglobulins"/>
    <property type="match status" value="2"/>
</dbReference>
<evidence type="ECO:0000313" key="3">
    <source>
        <dbReference type="EMBL" id="PGH78259.1"/>
    </source>
</evidence>
<dbReference type="EMBL" id="NUFN01000053">
    <property type="protein sequence ID" value="PGH78259.1"/>
    <property type="molecule type" value="Genomic_DNA"/>
</dbReference>
<dbReference type="RefSeq" id="WP_257154678.1">
    <property type="nucleotide sequence ID" value="NZ_NUFN01000053.1"/>
</dbReference>
<dbReference type="Pfam" id="PF17936">
    <property type="entry name" value="Big_6"/>
    <property type="match status" value="2"/>
</dbReference>
<dbReference type="AlphaFoldDB" id="A0A9X7GGB0"/>
<sequence>MTKKRPFKKNLKTTLSTVTAAGILLTGVSPSFAEELQKEAVQEQVPTEERQIKPVDELVDAEENQGNTSLTGVDGALISSEVIEKERESRVNKTIKVDTVVDINKLNWTLQPNGSIPPTLTSVKDKYSCILVNYSQYEEVSVRKIQMKFLPLSNTGRLFFDRTHNNNSEQAQLGVHYNFDTKKWGVSAIGGNIKLRKEFPNMVEFTNEKIAPKLNEWGEITVYTSPIDNKTSVYYNGELVLKTKQLAPTFEYNRAMEWGVLDGAIIQVGGVTLGEEEPVFIFSPPVVNEVTNKDTKVTGTAAPNANLELQSNYKGTGTKALYTGKADEYGNFEITLNQPQKVGSKIGVKQSLNGKNSEYTEVVVQAALEAPQLNAVYPTDTIVTGTGNPNTTVIAKIGNAAFTGSVDAEGKLSIDIEDPYPIGTEIQVYVKDANGKESEITTIHVQEDAAIDAKEKVEGLFTDDKFDTIKDST</sequence>
<name>A0A9X7GGB0_BACTU</name>
<reference evidence="3 4" key="1">
    <citation type="submission" date="2017-09" db="EMBL/GenBank/DDBJ databases">
        <title>Large-scale bioinformatics analysis of Bacillus genomes uncovers conserved roles of natural products in bacterial physiology.</title>
        <authorList>
            <consortium name="Agbiome Team Llc"/>
            <person name="Bleich R.M."/>
            <person name="Grubbs K.J."/>
            <person name="Santa Maria K.C."/>
            <person name="Allen S.E."/>
            <person name="Farag S."/>
            <person name="Shank E.A."/>
            <person name="Bowers A."/>
        </authorList>
    </citation>
    <scope>NUCLEOTIDE SEQUENCE [LARGE SCALE GENOMIC DNA]</scope>
    <source>
        <strain evidence="3 4">AFS058004</strain>
    </source>
</reference>
<accession>A0A9X7GGB0</accession>
<comment type="caution">
    <text evidence="3">The sequence shown here is derived from an EMBL/GenBank/DDBJ whole genome shotgun (WGS) entry which is preliminary data.</text>
</comment>
<evidence type="ECO:0000313" key="4">
    <source>
        <dbReference type="Proteomes" id="UP000222944"/>
    </source>
</evidence>